<dbReference type="PANTHER" id="PTHR24305">
    <property type="entry name" value="CYTOCHROME P450"/>
    <property type="match status" value="1"/>
</dbReference>
<keyword evidence="15" id="KW-1185">Reference proteome</keyword>
<keyword evidence="9" id="KW-0560">Oxidoreductase</keyword>
<evidence type="ECO:0000256" key="10">
    <source>
        <dbReference type="ARBA" id="ARBA00023004"/>
    </source>
</evidence>
<evidence type="ECO:0000256" key="11">
    <source>
        <dbReference type="ARBA" id="ARBA00023033"/>
    </source>
</evidence>
<dbReference type="GeneID" id="66076003"/>
<evidence type="ECO:0000256" key="13">
    <source>
        <dbReference type="PIRSR" id="PIRSR602401-1"/>
    </source>
</evidence>
<keyword evidence="10 13" id="KW-0408">Iron</keyword>
<evidence type="ECO:0000256" key="8">
    <source>
        <dbReference type="ARBA" id="ARBA00022989"/>
    </source>
</evidence>
<dbReference type="GO" id="GO:0016705">
    <property type="term" value="F:oxidoreductase activity, acting on paired donors, with incorporation or reduction of molecular oxygen"/>
    <property type="evidence" value="ECO:0007669"/>
    <property type="project" value="InterPro"/>
</dbReference>
<dbReference type="KEGG" id="more:E1B28_006927"/>
<accession>A0A9P7UUE5</accession>
<evidence type="ECO:0000256" key="5">
    <source>
        <dbReference type="ARBA" id="ARBA00022617"/>
    </source>
</evidence>
<evidence type="ECO:0000256" key="7">
    <source>
        <dbReference type="ARBA" id="ARBA00022723"/>
    </source>
</evidence>
<dbReference type="GO" id="GO:0016020">
    <property type="term" value="C:membrane"/>
    <property type="evidence" value="ECO:0007669"/>
    <property type="project" value="UniProtKB-SubCell"/>
</dbReference>
<evidence type="ECO:0000256" key="12">
    <source>
        <dbReference type="ARBA" id="ARBA00023136"/>
    </source>
</evidence>
<gene>
    <name evidence="14" type="ORF">E1B28_006927</name>
</gene>
<dbReference type="GO" id="GO:0020037">
    <property type="term" value="F:heme binding"/>
    <property type="evidence" value="ECO:0007669"/>
    <property type="project" value="InterPro"/>
</dbReference>
<keyword evidence="6" id="KW-0812">Transmembrane</keyword>
<dbReference type="AlphaFoldDB" id="A0A9P7UUE5"/>
<dbReference type="OrthoDB" id="1470350at2759"/>
<evidence type="ECO:0000256" key="9">
    <source>
        <dbReference type="ARBA" id="ARBA00023002"/>
    </source>
</evidence>
<evidence type="ECO:0000256" key="6">
    <source>
        <dbReference type="ARBA" id="ARBA00022692"/>
    </source>
</evidence>
<comment type="similarity">
    <text evidence="4">Belongs to the cytochrome P450 family.</text>
</comment>
<evidence type="ECO:0000256" key="1">
    <source>
        <dbReference type="ARBA" id="ARBA00001971"/>
    </source>
</evidence>
<organism evidence="14 15">
    <name type="scientific">Marasmius oreades</name>
    <name type="common">fairy-ring Marasmius</name>
    <dbReference type="NCBI Taxonomy" id="181124"/>
    <lineage>
        <taxon>Eukaryota</taxon>
        <taxon>Fungi</taxon>
        <taxon>Dikarya</taxon>
        <taxon>Basidiomycota</taxon>
        <taxon>Agaricomycotina</taxon>
        <taxon>Agaricomycetes</taxon>
        <taxon>Agaricomycetidae</taxon>
        <taxon>Agaricales</taxon>
        <taxon>Marasmiineae</taxon>
        <taxon>Marasmiaceae</taxon>
        <taxon>Marasmius</taxon>
    </lineage>
</organism>
<dbReference type="EMBL" id="CM032184">
    <property type="protein sequence ID" value="KAG7093241.1"/>
    <property type="molecule type" value="Genomic_DNA"/>
</dbReference>
<feature type="binding site" description="axial binding residue" evidence="13">
    <location>
        <position position="488"/>
    </location>
    <ligand>
        <name>heme</name>
        <dbReference type="ChEBI" id="CHEBI:30413"/>
    </ligand>
    <ligandPart>
        <name>Fe</name>
        <dbReference type="ChEBI" id="CHEBI:18248"/>
    </ligandPart>
</feature>
<dbReference type="Gene3D" id="1.10.630.10">
    <property type="entry name" value="Cytochrome P450"/>
    <property type="match status" value="1"/>
</dbReference>
<dbReference type="Pfam" id="PF00067">
    <property type="entry name" value="p450"/>
    <property type="match status" value="1"/>
</dbReference>
<dbReference type="Proteomes" id="UP001049176">
    <property type="component" value="Chromosome 4"/>
</dbReference>
<proteinExistence type="inferred from homology"/>
<dbReference type="PANTHER" id="PTHR24305:SF166">
    <property type="entry name" value="CYTOCHROME P450 12A4, MITOCHONDRIAL-RELATED"/>
    <property type="match status" value="1"/>
</dbReference>
<comment type="caution">
    <text evidence="14">The sequence shown here is derived from an EMBL/GenBank/DDBJ whole genome shotgun (WGS) entry which is preliminary data.</text>
</comment>
<protein>
    <recommendedName>
        <fullName evidence="16">Cytochrome P450</fullName>
    </recommendedName>
</protein>
<comment type="cofactor">
    <cofactor evidence="1 13">
        <name>heme</name>
        <dbReference type="ChEBI" id="CHEBI:30413"/>
    </cofactor>
</comment>
<dbReference type="InterPro" id="IPR001128">
    <property type="entry name" value="Cyt_P450"/>
</dbReference>
<comment type="subcellular location">
    <subcellularLocation>
        <location evidence="2">Membrane</location>
    </subcellularLocation>
</comment>
<keyword evidence="11" id="KW-0503">Monooxygenase</keyword>
<evidence type="ECO:0000313" key="14">
    <source>
        <dbReference type="EMBL" id="KAG7093241.1"/>
    </source>
</evidence>
<evidence type="ECO:0000256" key="2">
    <source>
        <dbReference type="ARBA" id="ARBA00004370"/>
    </source>
</evidence>
<keyword evidence="12" id="KW-0472">Membrane</keyword>
<keyword evidence="5 13" id="KW-0349">Heme</keyword>
<dbReference type="GO" id="GO:0005506">
    <property type="term" value="F:iron ion binding"/>
    <property type="evidence" value="ECO:0007669"/>
    <property type="project" value="InterPro"/>
</dbReference>
<keyword evidence="7 13" id="KW-0479">Metal-binding</keyword>
<sequence>MLVLSRVDLAVTAFSLILFSSLYLIKRRSALNALRGPRASSYLLGHEHDLRTKRVDEVLFQWSKEYGTAYKLPGCFGENVLVISDPRAIHRVLQESLQDYPEAADLRRLIKMIFGRGVLWVKGEDHKRHRRVLSPAFSMDHMRQFLPLFQSHVNYLSEKWDNALQGKSQTIDVIPWLHKMTLDIVGESAFNYHFDALEGKPNELTKALYDIEKLGEDSSPTITLAQAIMRYIPESVSSWQGDHFPMSTEKVIKRYLRLSTERAREVLKEAGLYLDHRTVDNGNDGAPAIGTGREKDILSILVRANWVEDPRKRLSEEEILAQMSTLIQAGHHTTGYTLSWILYELAAHPEDQAKVYEEIKQLRERNPEGFTSSEYDSMNHFTLVIKEALRFRPVVPTLEREASKDDVLPLEFPIFCKDGKRIEAVPIGKGQRIKVDISTYNRLQNIWGEDANSWNPKRFEVIDSSTKTKTQVGLFANLLTFSGGPKGCIG</sequence>
<dbReference type="PRINTS" id="PR00463">
    <property type="entry name" value="EP450I"/>
</dbReference>
<reference evidence="14" key="1">
    <citation type="journal article" date="2021" name="Genome Biol. Evol.">
        <title>The assembled and annotated genome of the fairy-ring fungus Marasmius oreades.</title>
        <authorList>
            <person name="Hiltunen M."/>
            <person name="Ament-Velasquez S.L."/>
            <person name="Johannesson H."/>
        </authorList>
    </citation>
    <scope>NUCLEOTIDE SEQUENCE</scope>
    <source>
        <strain evidence="14">03SP1</strain>
    </source>
</reference>
<dbReference type="GO" id="GO:0004497">
    <property type="term" value="F:monooxygenase activity"/>
    <property type="evidence" value="ECO:0007669"/>
    <property type="project" value="UniProtKB-KW"/>
</dbReference>
<dbReference type="PRINTS" id="PR00385">
    <property type="entry name" value="P450"/>
</dbReference>
<evidence type="ECO:0008006" key="16">
    <source>
        <dbReference type="Google" id="ProtNLM"/>
    </source>
</evidence>
<dbReference type="InterPro" id="IPR036396">
    <property type="entry name" value="Cyt_P450_sf"/>
</dbReference>
<dbReference type="InterPro" id="IPR002401">
    <property type="entry name" value="Cyt_P450_E_grp-I"/>
</dbReference>
<evidence type="ECO:0000313" key="15">
    <source>
        <dbReference type="Proteomes" id="UP001049176"/>
    </source>
</evidence>
<evidence type="ECO:0000256" key="4">
    <source>
        <dbReference type="ARBA" id="ARBA00010617"/>
    </source>
</evidence>
<keyword evidence="8" id="KW-1133">Transmembrane helix</keyword>
<comment type="pathway">
    <text evidence="3">Secondary metabolite biosynthesis; terpenoid biosynthesis.</text>
</comment>
<dbReference type="SUPFAM" id="SSF48264">
    <property type="entry name" value="Cytochrome P450"/>
    <property type="match status" value="1"/>
</dbReference>
<name>A0A9P7UUE5_9AGAR</name>
<dbReference type="RefSeq" id="XP_043009711.1">
    <property type="nucleotide sequence ID" value="XM_043151631.1"/>
</dbReference>
<dbReference type="InterPro" id="IPR050121">
    <property type="entry name" value="Cytochrome_P450_monoxygenase"/>
</dbReference>
<evidence type="ECO:0000256" key="3">
    <source>
        <dbReference type="ARBA" id="ARBA00004721"/>
    </source>
</evidence>